<gene>
    <name evidence="2" type="ORF">MYCTH_2303508</name>
</gene>
<keyword evidence="3" id="KW-1185">Reference proteome</keyword>
<dbReference type="KEGG" id="mtm:MYCTH_2303508"/>
<proteinExistence type="predicted"/>
<feature type="compositionally biased region" description="Low complexity" evidence="1">
    <location>
        <begin position="61"/>
        <end position="78"/>
    </location>
</feature>
<feature type="compositionally biased region" description="Low complexity" evidence="1">
    <location>
        <begin position="40"/>
        <end position="52"/>
    </location>
</feature>
<feature type="region of interest" description="Disordered" evidence="1">
    <location>
        <begin position="1"/>
        <end position="78"/>
    </location>
</feature>
<protein>
    <submittedName>
        <fullName evidence="2">Uncharacterized protein</fullName>
    </submittedName>
</protein>
<dbReference type="InParanoid" id="G2QCX5"/>
<dbReference type="EMBL" id="CP003004">
    <property type="protein sequence ID" value="AEO57395.1"/>
    <property type="molecule type" value="Genomic_DNA"/>
</dbReference>
<dbReference type="GeneID" id="11512716"/>
<dbReference type="VEuPathDB" id="FungiDB:MYCTH_2303508"/>
<dbReference type="RefSeq" id="XP_003662640.1">
    <property type="nucleotide sequence ID" value="XM_003662592.1"/>
</dbReference>
<evidence type="ECO:0000256" key="1">
    <source>
        <dbReference type="SAM" id="MobiDB-lite"/>
    </source>
</evidence>
<evidence type="ECO:0000313" key="2">
    <source>
        <dbReference type="EMBL" id="AEO57395.1"/>
    </source>
</evidence>
<evidence type="ECO:0000313" key="3">
    <source>
        <dbReference type="Proteomes" id="UP000007322"/>
    </source>
</evidence>
<dbReference type="Proteomes" id="UP000007322">
    <property type="component" value="Chromosome 3"/>
</dbReference>
<accession>G2QCX5</accession>
<dbReference type="HOGENOM" id="CLU_1769370_0_0_1"/>
<sequence>MQPAPQTPKRHQLVSPDRSPPSSPAEIIVSPSTGGSEADPSSPSSLTLSGSTIDSSPVVTPQSPSGSASPSQASVAAAEIDDVVESDRDEDEENLEEAIGGQYVGARGWANEGQPRFVERGRRGVVVDELVRGMARTRVVSPAGGLV</sequence>
<dbReference type="AlphaFoldDB" id="G2QCX5"/>
<name>G2QCX5_THET4</name>
<reference evidence="2 3" key="1">
    <citation type="journal article" date="2011" name="Nat. Biotechnol.">
        <title>Comparative genomic analysis of the thermophilic biomass-degrading fungi Myceliophthora thermophila and Thielavia terrestris.</title>
        <authorList>
            <person name="Berka R.M."/>
            <person name="Grigoriev I.V."/>
            <person name="Otillar R."/>
            <person name="Salamov A."/>
            <person name="Grimwood J."/>
            <person name="Reid I."/>
            <person name="Ishmael N."/>
            <person name="John T."/>
            <person name="Darmond C."/>
            <person name="Moisan M.-C."/>
            <person name="Henrissat B."/>
            <person name="Coutinho P.M."/>
            <person name="Lombard V."/>
            <person name="Natvig D.O."/>
            <person name="Lindquist E."/>
            <person name="Schmutz J."/>
            <person name="Lucas S."/>
            <person name="Harris P."/>
            <person name="Powlowski J."/>
            <person name="Bellemare A."/>
            <person name="Taylor D."/>
            <person name="Butler G."/>
            <person name="de Vries R.P."/>
            <person name="Allijn I.E."/>
            <person name="van den Brink J."/>
            <person name="Ushinsky S."/>
            <person name="Storms R."/>
            <person name="Powell A.J."/>
            <person name="Paulsen I.T."/>
            <person name="Elbourne L.D.H."/>
            <person name="Baker S.E."/>
            <person name="Magnuson J."/>
            <person name="LaBoissiere S."/>
            <person name="Clutterbuck A.J."/>
            <person name="Martinez D."/>
            <person name="Wogulis M."/>
            <person name="de Leon A.L."/>
            <person name="Rey M.W."/>
            <person name="Tsang A."/>
        </authorList>
    </citation>
    <scope>NUCLEOTIDE SEQUENCE [LARGE SCALE GENOMIC DNA]</scope>
    <source>
        <strain evidence="3">ATCC 42464 / BCRC 31852 / DSM 1799</strain>
    </source>
</reference>
<organism evidence="2 3">
    <name type="scientific">Thermothelomyces thermophilus (strain ATCC 42464 / BCRC 31852 / DSM 1799)</name>
    <name type="common">Sporotrichum thermophile</name>
    <dbReference type="NCBI Taxonomy" id="573729"/>
    <lineage>
        <taxon>Eukaryota</taxon>
        <taxon>Fungi</taxon>
        <taxon>Dikarya</taxon>
        <taxon>Ascomycota</taxon>
        <taxon>Pezizomycotina</taxon>
        <taxon>Sordariomycetes</taxon>
        <taxon>Sordariomycetidae</taxon>
        <taxon>Sordariales</taxon>
        <taxon>Chaetomiaceae</taxon>
        <taxon>Thermothelomyces</taxon>
    </lineage>
</organism>